<keyword evidence="1 4" id="KW-0489">Methyltransferase</keyword>
<evidence type="ECO:0000256" key="1">
    <source>
        <dbReference type="ARBA" id="ARBA00022603"/>
    </source>
</evidence>
<protein>
    <submittedName>
        <fullName evidence="4">Leucine carboxyl methyltransferase</fullName>
    </submittedName>
</protein>
<dbReference type="PANTHER" id="PTHR43619:SF2">
    <property type="entry name" value="S-ADENOSYL-L-METHIONINE-DEPENDENT METHYLTRANSFERASES SUPERFAMILY PROTEIN"/>
    <property type="match status" value="1"/>
</dbReference>
<comment type="caution">
    <text evidence="4">The sequence shown here is derived from an EMBL/GenBank/DDBJ whole genome shotgun (WGS) entry which is preliminary data.</text>
</comment>
<dbReference type="EMBL" id="JZEE01000238">
    <property type="protein sequence ID" value="KJK66622.1"/>
    <property type="molecule type" value="Genomic_DNA"/>
</dbReference>
<name>A0A0F0IIQ8_ASPPU</name>
<keyword evidence="2 4" id="KW-0808">Transferase</keyword>
<dbReference type="SUPFAM" id="SSF53335">
    <property type="entry name" value="S-adenosyl-L-methionine-dependent methyltransferases"/>
    <property type="match status" value="1"/>
</dbReference>
<dbReference type="Gene3D" id="3.40.50.150">
    <property type="entry name" value="Vaccinia Virus protein VP39"/>
    <property type="match status" value="1"/>
</dbReference>
<dbReference type="PANTHER" id="PTHR43619">
    <property type="entry name" value="S-ADENOSYL-L-METHIONINE-DEPENDENT METHYLTRANSFERASE YKTD-RELATED"/>
    <property type="match status" value="1"/>
</dbReference>
<dbReference type="InterPro" id="IPR029063">
    <property type="entry name" value="SAM-dependent_MTases_sf"/>
</dbReference>
<dbReference type="AlphaFoldDB" id="A0A0F0IIQ8"/>
<gene>
    <name evidence="4" type="ORF">P875_00128067</name>
</gene>
<accession>A0A0F0IIQ8</accession>
<feature type="compositionally biased region" description="Polar residues" evidence="3">
    <location>
        <begin position="1"/>
        <end position="18"/>
    </location>
</feature>
<feature type="region of interest" description="Disordered" evidence="3">
    <location>
        <begin position="1"/>
        <end position="29"/>
    </location>
</feature>
<sequence>MSQTSMATHANDGPNTTMDAGISPSGEPHGLTTKAKVDLNGVAKTLLITLIARACDFSVPRPILGDPYAQDILDQLDFDVGKMTMTPFQMACIALRTSRFDRWTSNFLQHNPNTTVLHLACGLDNRMDRVKWGENTRWVDIDLPEVIALRRKVQPTSLPGRDYSLLGIDVLDEDWMYEISTDGPVLVVMEGLLCYLPEDDVKRLLQRMCQTFRRGELLFECINSMTLQALNGTKPIQSVSSTGAEFHSSVDDPKTLELLHPGLKLLESIRLAEAPGVEMFPLRSRLLMYLRSWVPGVRDASRFLRFQFGESREVANG</sequence>
<evidence type="ECO:0000256" key="3">
    <source>
        <dbReference type="SAM" id="MobiDB-lite"/>
    </source>
</evidence>
<organism evidence="4 5">
    <name type="scientific">Aspergillus parasiticus (strain ATCC 56775 / NRRL 5862 / SRRC 143 / SU-1)</name>
    <dbReference type="NCBI Taxonomy" id="1403190"/>
    <lineage>
        <taxon>Eukaryota</taxon>
        <taxon>Fungi</taxon>
        <taxon>Dikarya</taxon>
        <taxon>Ascomycota</taxon>
        <taxon>Pezizomycotina</taxon>
        <taxon>Eurotiomycetes</taxon>
        <taxon>Eurotiomycetidae</taxon>
        <taxon>Eurotiales</taxon>
        <taxon>Aspergillaceae</taxon>
        <taxon>Aspergillus</taxon>
        <taxon>Aspergillus subgen. Circumdati</taxon>
    </lineage>
</organism>
<evidence type="ECO:0000313" key="4">
    <source>
        <dbReference type="EMBL" id="KJK66622.1"/>
    </source>
</evidence>
<evidence type="ECO:0000256" key="2">
    <source>
        <dbReference type="ARBA" id="ARBA00022679"/>
    </source>
</evidence>
<dbReference type="Proteomes" id="UP000033540">
    <property type="component" value="Unassembled WGS sequence"/>
</dbReference>
<proteinExistence type="predicted"/>
<evidence type="ECO:0000313" key="5">
    <source>
        <dbReference type="Proteomes" id="UP000033540"/>
    </source>
</evidence>
<dbReference type="OrthoDB" id="203237at2759"/>
<dbReference type="STRING" id="1403190.A0A0F0IIQ8"/>
<dbReference type="Pfam" id="PF04072">
    <property type="entry name" value="LCM"/>
    <property type="match status" value="1"/>
</dbReference>
<dbReference type="GO" id="GO:0032259">
    <property type="term" value="P:methylation"/>
    <property type="evidence" value="ECO:0007669"/>
    <property type="project" value="UniProtKB-KW"/>
</dbReference>
<dbReference type="GO" id="GO:0008168">
    <property type="term" value="F:methyltransferase activity"/>
    <property type="evidence" value="ECO:0007669"/>
    <property type="project" value="UniProtKB-KW"/>
</dbReference>
<reference evidence="4 5" key="1">
    <citation type="submission" date="2015-02" db="EMBL/GenBank/DDBJ databases">
        <title>Draft genome sequence of Aspergillus parasiticus SU-1.</title>
        <authorList>
            <person name="Yu J."/>
            <person name="Fedorova N."/>
            <person name="Yin Y."/>
            <person name="Losada L."/>
            <person name="Zafar N."/>
            <person name="Taujale R."/>
            <person name="Ehrlich K.C."/>
            <person name="Bhatnagar D."/>
            <person name="Cleveland T.E."/>
            <person name="Bennett J.W."/>
            <person name="Nierman W.C."/>
        </authorList>
    </citation>
    <scope>NUCLEOTIDE SEQUENCE [LARGE SCALE GENOMIC DNA]</scope>
    <source>
        <strain evidence="5">ATCC 56775 / NRRL 5862 / SRRC 143 / SU-1</strain>
    </source>
</reference>
<dbReference type="InterPro" id="IPR007213">
    <property type="entry name" value="Ppm1/Ppm2/Tcmp"/>
</dbReference>